<sequence length="192" mass="20663">MAGIVIGIVVVLLLCGGAVTAALLLFSNETSVDSDTTNANATIDGVVDYRTTRPDILTRQHVSVTPTYSVRPPVGGNHDATWQNCEGDVYANPIGDAHAVHSLEHGAVWITYRPDLPADQLESLKSKVTGREYTMLSPYPTLDQPISLQAWGYQLKVDSADDERIDQFLNKYRMTASIEPGAPCSNGTTASG</sequence>
<dbReference type="EMBL" id="VIRS01000033">
    <property type="protein sequence ID" value="TQS40874.1"/>
    <property type="molecule type" value="Genomic_DNA"/>
</dbReference>
<protein>
    <submittedName>
        <fullName evidence="1">DUF3105 domain-containing protein</fullName>
    </submittedName>
</protein>
<dbReference type="Pfam" id="PF11303">
    <property type="entry name" value="DUF3105"/>
    <property type="match status" value="1"/>
</dbReference>
<reference evidence="1 2" key="1">
    <citation type="submission" date="2019-07" db="EMBL/GenBank/DDBJ databases">
        <title>Cryptosporangium phraense sp. nov., isolated from plant litter.</title>
        <authorList>
            <person name="Suriyachadkun C."/>
        </authorList>
    </citation>
    <scope>NUCLEOTIDE SEQUENCE [LARGE SCALE GENOMIC DNA]</scope>
    <source>
        <strain evidence="1 2">A-T 5661</strain>
    </source>
</reference>
<evidence type="ECO:0000313" key="2">
    <source>
        <dbReference type="Proteomes" id="UP000317982"/>
    </source>
</evidence>
<proteinExistence type="predicted"/>
<keyword evidence="2" id="KW-1185">Reference proteome</keyword>
<dbReference type="Proteomes" id="UP000317982">
    <property type="component" value="Unassembled WGS sequence"/>
</dbReference>
<dbReference type="AlphaFoldDB" id="A0A545AHS8"/>
<name>A0A545AHS8_9ACTN</name>
<dbReference type="InParanoid" id="A0A545AHS8"/>
<comment type="caution">
    <text evidence="1">The sequence shown here is derived from an EMBL/GenBank/DDBJ whole genome shotgun (WGS) entry which is preliminary data.</text>
</comment>
<dbReference type="OrthoDB" id="164831at2"/>
<organism evidence="1 2">
    <name type="scientific">Cryptosporangium phraense</name>
    <dbReference type="NCBI Taxonomy" id="2593070"/>
    <lineage>
        <taxon>Bacteria</taxon>
        <taxon>Bacillati</taxon>
        <taxon>Actinomycetota</taxon>
        <taxon>Actinomycetes</taxon>
        <taxon>Cryptosporangiales</taxon>
        <taxon>Cryptosporangiaceae</taxon>
        <taxon>Cryptosporangium</taxon>
    </lineage>
</organism>
<gene>
    <name evidence="1" type="ORF">FL583_32550</name>
</gene>
<accession>A0A545AHS8</accession>
<dbReference type="InterPro" id="IPR021454">
    <property type="entry name" value="DUF3105"/>
</dbReference>
<evidence type="ECO:0000313" key="1">
    <source>
        <dbReference type="EMBL" id="TQS40874.1"/>
    </source>
</evidence>